<proteinExistence type="predicted"/>
<feature type="transmembrane region" description="Helical" evidence="1">
    <location>
        <begin position="47"/>
        <end position="67"/>
    </location>
</feature>
<keyword evidence="1" id="KW-0472">Membrane</keyword>
<dbReference type="Proteomes" id="UP000625711">
    <property type="component" value="Unassembled WGS sequence"/>
</dbReference>
<keyword evidence="3" id="KW-1185">Reference proteome</keyword>
<accession>A0A834J2P8</accession>
<evidence type="ECO:0000256" key="1">
    <source>
        <dbReference type="SAM" id="Phobius"/>
    </source>
</evidence>
<evidence type="ECO:0000313" key="3">
    <source>
        <dbReference type="Proteomes" id="UP000625711"/>
    </source>
</evidence>
<gene>
    <name evidence="2" type="ORF">GWI33_004945</name>
</gene>
<protein>
    <submittedName>
        <fullName evidence="2">Uncharacterized protein</fullName>
    </submittedName>
</protein>
<name>A0A834J2P8_RHYFE</name>
<organism evidence="2 3">
    <name type="scientific">Rhynchophorus ferrugineus</name>
    <name type="common">Red palm weevil</name>
    <name type="synonym">Curculio ferrugineus</name>
    <dbReference type="NCBI Taxonomy" id="354439"/>
    <lineage>
        <taxon>Eukaryota</taxon>
        <taxon>Metazoa</taxon>
        <taxon>Ecdysozoa</taxon>
        <taxon>Arthropoda</taxon>
        <taxon>Hexapoda</taxon>
        <taxon>Insecta</taxon>
        <taxon>Pterygota</taxon>
        <taxon>Neoptera</taxon>
        <taxon>Endopterygota</taxon>
        <taxon>Coleoptera</taxon>
        <taxon>Polyphaga</taxon>
        <taxon>Cucujiformia</taxon>
        <taxon>Curculionidae</taxon>
        <taxon>Dryophthorinae</taxon>
        <taxon>Rhynchophorus</taxon>
    </lineage>
</organism>
<dbReference type="AlphaFoldDB" id="A0A834J2P8"/>
<feature type="transmembrane region" description="Helical" evidence="1">
    <location>
        <begin position="20"/>
        <end position="40"/>
    </location>
</feature>
<dbReference type="EMBL" id="JAACXV010000024">
    <property type="protein sequence ID" value="KAF7286542.1"/>
    <property type="molecule type" value="Genomic_DNA"/>
</dbReference>
<keyword evidence="1" id="KW-1133">Transmembrane helix</keyword>
<evidence type="ECO:0000313" key="2">
    <source>
        <dbReference type="EMBL" id="KAF7286542.1"/>
    </source>
</evidence>
<reference evidence="2" key="1">
    <citation type="submission" date="2020-08" db="EMBL/GenBank/DDBJ databases">
        <title>Genome sequencing and assembly of the red palm weevil Rhynchophorus ferrugineus.</title>
        <authorList>
            <person name="Dias G.B."/>
            <person name="Bergman C.M."/>
            <person name="Manee M."/>
        </authorList>
    </citation>
    <scope>NUCLEOTIDE SEQUENCE</scope>
    <source>
        <strain evidence="2">AA-2017</strain>
        <tissue evidence="2">Whole larva</tissue>
    </source>
</reference>
<keyword evidence="1" id="KW-0812">Transmembrane</keyword>
<comment type="caution">
    <text evidence="2">The sequence shown here is derived from an EMBL/GenBank/DDBJ whole genome shotgun (WGS) entry which is preliminary data.</text>
</comment>
<sequence length="71" mass="8219">MWTYQQSSPKEEAEVDNLLFAYSYMNSIMYISGLSTNIGLSHNKAWLGLVSDILVIIDFIYQCIHIIKWDS</sequence>